<reference evidence="3" key="1">
    <citation type="submission" date="2023-05" db="EMBL/GenBank/DDBJ databases">
        <title>Nepenthes gracilis genome sequencing.</title>
        <authorList>
            <person name="Fukushima K."/>
        </authorList>
    </citation>
    <scope>NUCLEOTIDE SEQUENCE</scope>
    <source>
        <strain evidence="3">SING2019-196</strain>
    </source>
</reference>
<dbReference type="AlphaFoldDB" id="A0AAD3RXE8"/>
<sequence>MTSSILLSLLFYESHTHASSSSSCPSSQDPRYSYCSKGSSPEQHTKQLIPDSAAIQKDEIQSLKITQSPVPVLGSFLSQKNHSVDW</sequence>
<organism evidence="3 4">
    <name type="scientific">Nepenthes gracilis</name>
    <name type="common">Slender pitcher plant</name>
    <dbReference type="NCBI Taxonomy" id="150966"/>
    <lineage>
        <taxon>Eukaryota</taxon>
        <taxon>Viridiplantae</taxon>
        <taxon>Streptophyta</taxon>
        <taxon>Embryophyta</taxon>
        <taxon>Tracheophyta</taxon>
        <taxon>Spermatophyta</taxon>
        <taxon>Magnoliopsida</taxon>
        <taxon>eudicotyledons</taxon>
        <taxon>Gunneridae</taxon>
        <taxon>Pentapetalae</taxon>
        <taxon>Caryophyllales</taxon>
        <taxon>Nepenthaceae</taxon>
        <taxon>Nepenthes</taxon>
    </lineage>
</organism>
<keyword evidence="4" id="KW-1185">Reference proteome</keyword>
<dbReference type="Proteomes" id="UP001279734">
    <property type="component" value="Unassembled WGS sequence"/>
</dbReference>
<feature type="region of interest" description="Disordered" evidence="1">
    <location>
        <begin position="17"/>
        <end position="45"/>
    </location>
</feature>
<evidence type="ECO:0000256" key="1">
    <source>
        <dbReference type="SAM" id="MobiDB-lite"/>
    </source>
</evidence>
<keyword evidence="2" id="KW-0732">Signal</keyword>
<comment type="caution">
    <text evidence="3">The sequence shown here is derived from an EMBL/GenBank/DDBJ whole genome shotgun (WGS) entry which is preliminary data.</text>
</comment>
<evidence type="ECO:0000313" key="3">
    <source>
        <dbReference type="EMBL" id="GMH01067.1"/>
    </source>
</evidence>
<evidence type="ECO:0000256" key="2">
    <source>
        <dbReference type="SAM" id="SignalP"/>
    </source>
</evidence>
<name>A0AAD3RXE8_NEPGR</name>
<protein>
    <submittedName>
        <fullName evidence="3">Uncharacterized protein</fullName>
    </submittedName>
</protein>
<gene>
    <name evidence="3" type="ORF">Nepgr_002906</name>
</gene>
<accession>A0AAD3RXE8</accession>
<proteinExistence type="predicted"/>
<feature type="chain" id="PRO_5042141559" evidence="2">
    <location>
        <begin position="19"/>
        <end position="86"/>
    </location>
</feature>
<feature type="signal peptide" evidence="2">
    <location>
        <begin position="1"/>
        <end position="18"/>
    </location>
</feature>
<dbReference type="EMBL" id="BSYO01000002">
    <property type="protein sequence ID" value="GMH01067.1"/>
    <property type="molecule type" value="Genomic_DNA"/>
</dbReference>
<evidence type="ECO:0000313" key="4">
    <source>
        <dbReference type="Proteomes" id="UP001279734"/>
    </source>
</evidence>